<proteinExistence type="inferred from homology"/>
<dbReference type="AlphaFoldDB" id="A0A7Z0VHF2"/>
<dbReference type="OrthoDB" id="9807213at2"/>
<dbReference type="GO" id="GO:0006364">
    <property type="term" value="P:rRNA processing"/>
    <property type="evidence" value="ECO:0007669"/>
    <property type="project" value="UniProtKB-ARBA"/>
</dbReference>
<dbReference type="SUPFAM" id="SSF55120">
    <property type="entry name" value="Pseudouridine synthase"/>
    <property type="match status" value="1"/>
</dbReference>
<dbReference type="Proteomes" id="UP000094769">
    <property type="component" value="Unassembled WGS sequence"/>
</dbReference>
<dbReference type="PANTHER" id="PTHR47683:SF2">
    <property type="entry name" value="RNA-BINDING S4 DOMAIN-CONTAINING PROTEIN"/>
    <property type="match status" value="1"/>
</dbReference>
<dbReference type="NCBIfam" id="TIGR00093">
    <property type="entry name" value="pseudouridine synthase"/>
    <property type="match status" value="1"/>
</dbReference>
<dbReference type="GO" id="GO:0003723">
    <property type="term" value="F:RNA binding"/>
    <property type="evidence" value="ECO:0007669"/>
    <property type="project" value="InterPro"/>
</dbReference>
<name>A0A7Z0VHF2_9GAMM</name>
<evidence type="ECO:0000313" key="6">
    <source>
        <dbReference type="Proteomes" id="UP000094769"/>
    </source>
</evidence>
<protein>
    <recommendedName>
        <fullName evidence="3">Pseudouridine synthase</fullName>
        <ecNumber evidence="3">5.4.99.-</ecNumber>
    </recommendedName>
</protein>
<keyword evidence="6" id="KW-1185">Reference proteome</keyword>
<evidence type="ECO:0000256" key="2">
    <source>
        <dbReference type="ARBA" id="ARBA00023235"/>
    </source>
</evidence>
<organism evidence="5 6">
    <name type="scientific">Candidatus Thiodiazotropha endolucinida</name>
    <dbReference type="NCBI Taxonomy" id="1655433"/>
    <lineage>
        <taxon>Bacteria</taxon>
        <taxon>Pseudomonadati</taxon>
        <taxon>Pseudomonadota</taxon>
        <taxon>Gammaproteobacteria</taxon>
        <taxon>Chromatiales</taxon>
        <taxon>Sedimenticolaceae</taxon>
        <taxon>Candidatus Thiodiazotropha</taxon>
    </lineage>
</organism>
<dbReference type="InterPro" id="IPR020103">
    <property type="entry name" value="PsdUridine_synth_cat_dom_sf"/>
</dbReference>
<dbReference type="Gene3D" id="3.30.70.1560">
    <property type="entry name" value="Alpha-L RNA-binding motif"/>
    <property type="match status" value="1"/>
</dbReference>
<dbReference type="EMBL" id="MARB01000044">
    <property type="protein sequence ID" value="ODJ85627.1"/>
    <property type="molecule type" value="Genomic_DNA"/>
</dbReference>
<dbReference type="RefSeq" id="WP_069128450.1">
    <property type="nucleotide sequence ID" value="NZ_MARB01000044.1"/>
</dbReference>
<gene>
    <name evidence="5" type="primary">rluE</name>
    <name evidence="5" type="ORF">CODIS_41630</name>
</gene>
<dbReference type="PROSITE" id="PS01149">
    <property type="entry name" value="PSI_RSU"/>
    <property type="match status" value="1"/>
</dbReference>
<reference evidence="5 6" key="1">
    <citation type="submission" date="2016-06" db="EMBL/GenBank/DDBJ databases">
        <title>Genome sequence of endosymbiont of Candidatus Endolucinida thiodiazotropha.</title>
        <authorList>
            <person name="Poehlein A."/>
            <person name="Koenig S."/>
            <person name="Heiden S.E."/>
            <person name="Thuermer A."/>
            <person name="Voget S."/>
            <person name="Daniel R."/>
            <person name="Markert S."/>
            <person name="Gros O."/>
            <person name="Schweder T."/>
        </authorList>
    </citation>
    <scope>NUCLEOTIDE SEQUENCE [LARGE SCALE GENOMIC DNA]</scope>
    <source>
        <strain evidence="5 6">COS</strain>
    </source>
</reference>
<dbReference type="InterPro" id="IPR000748">
    <property type="entry name" value="PsdUridine_synth_RsuA/RluB/E/F"/>
</dbReference>
<dbReference type="InterPro" id="IPR006145">
    <property type="entry name" value="PsdUridine_synth_RsuA/RluA"/>
</dbReference>
<dbReference type="InterPro" id="IPR018496">
    <property type="entry name" value="PsdUridine_synth_RsuA/RluB_CS"/>
</dbReference>
<keyword evidence="2 3" id="KW-0413">Isomerase</keyword>
<dbReference type="InterPro" id="IPR050343">
    <property type="entry name" value="RsuA_PseudoU_synthase"/>
</dbReference>
<accession>A0A7Z0VHF2</accession>
<comment type="caution">
    <text evidence="5">The sequence shown here is derived from an EMBL/GenBank/DDBJ whole genome shotgun (WGS) entry which is preliminary data.</text>
</comment>
<dbReference type="PANTHER" id="PTHR47683">
    <property type="entry name" value="PSEUDOURIDINE SYNTHASE FAMILY PROTEIN-RELATED"/>
    <property type="match status" value="1"/>
</dbReference>
<evidence type="ECO:0000259" key="4">
    <source>
        <dbReference type="Pfam" id="PF00849"/>
    </source>
</evidence>
<dbReference type="InterPro" id="IPR020094">
    <property type="entry name" value="TruA/RsuA/RluB/E/F_N"/>
</dbReference>
<dbReference type="GO" id="GO:0140098">
    <property type="term" value="F:catalytic activity, acting on RNA"/>
    <property type="evidence" value="ECO:0007669"/>
    <property type="project" value="UniProtKB-ARBA"/>
</dbReference>
<dbReference type="GO" id="GO:0001522">
    <property type="term" value="P:pseudouridine synthesis"/>
    <property type="evidence" value="ECO:0007669"/>
    <property type="project" value="InterPro"/>
</dbReference>
<evidence type="ECO:0000256" key="3">
    <source>
        <dbReference type="RuleBase" id="RU003887"/>
    </source>
</evidence>
<feature type="domain" description="Pseudouridine synthase RsuA/RluA-like" evidence="4">
    <location>
        <begin position="2"/>
        <end position="146"/>
    </location>
</feature>
<dbReference type="GO" id="GO:0009982">
    <property type="term" value="F:pseudouridine synthase activity"/>
    <property type="evidence" value="ECO:0007669"/>
    <property type="project" value="InterPro"/>
</dbReference>
<comment type="similarity">
    <text evidence="1 3">Belongs to the pseudouridine synthase RsuA family.</text>
</comment>
<evidence type="ECO:0000256" key="1">
    <source>
        <dbReference type="ARBA" id="ARBA00008348"/>
    </source>
</evidence>
<sequence>MLILFNKPYGVLTQFSDSQGRETLADYITMKGIYAAGRLDRDSEGLLLLTDDGKLQHRLTDPGRKRWKRYWVQVEGIPDADTLAQLRQGVQLKDGLTLPAKARQLEEPKLWPRNPPVRYRASIPTSWLEIQLREGRNRQIRRMTAAVGYPTLRLIRVAVDRWRLKNIQPGEWLIVDGARKEPDQGRKRPRHGR</sequence>
<dbReference type="Gene3D" id="3.30.70.580">
    <property type="entry name" value="Pseudouridine synthase I, catalytic domain, N-terminal subdomain"/>
    <property type="match status" value="1"/>
</dbReference>
<dbReference type="Pfam" id="PF00849">
    <property type="entry name" value="PseudoU_synth_2"/>
    <property type="match status" value="1"/>
</dbReference>
<dbReference type="InterPro" id="IPR042092">
    <property type="entry name" value="PsdUridine_s_RsuA/RluB/E/F_cat"/>
</dbReference>
<dbReference type="EC" id="5.4.99.-" evidence="3"/>
<evidence type="ECO:0000313" key="5">
    <source>
        <dbReference type="EMBL" id="ODJ85627.1"/>
    </source>
</evidence>